<reference evidence="5" key="3">
    <citation type="submission" date="2018-08" db="UniProtKB">
        <authorList>
            <consortium name="EnsemblPlants"/>
        </authorList>
    </citation>
    <scope>IDENTIFICATION</scope>
    <source>
        <strain evidence="5">cv. Bd21</strain>
    </source>
</reference>
<dbReference type="FunFam" id="1.25.40.10:FF:000073">
    <property type="entry name" value="Pentatricopeptide repeat-containing protein chloroplastic"/>
    <property type="match status" value="1"/>
</dbReference>
<reference evidence="4" key="2">
    <citation type="submission" date="2017-06" db="EMBL/GenBank/DDBJ databases">
        <title>WGS assembly of Brachypodium distachyon.</title>
        <authorList>
            <consortium name="The International Brachypodium Initiative"/>
            <person name="Lucas S."/>
            <person name="Harmon-Smith M."/>
            <person name="Lail K."/>
            <person name="Tice H."/>
            <person name="Grimwood J."/>
            <person name="Bruce D."/>
            <person name="Barry K."/>
            <person name="Shu S."/>
            <person name="Lindquist E."/>
            <person name="Wang M."/>
            <person name="Pitluck S."/>
            <person name="Vogel J.P."/>
            <person name="Garvin D.F."/>
            <person name="Mockler T.C."/>
            <person name="Schmutz J."/>
            <person name="Rokhsar D."/>
            <person name="Bevan M.W."/>
        </authorList>
    </citation>
    <scope>NUCLEOTIDE SEQUENCE</scope>
    <source>
        <strain evidence="4">Bd21</strain>
    </source>
</reference>
<evidence type="ECO:0000256" key="1">
    <source>
        <dbReference type="ARBA" id="ARBA00022737"/>
    </source>
</evidence>
<evidence type="ECO:0000256" key="3">
    <source>
        <dbReference type="PROSITE-ProRule" id="PRU00708"/>
    </source>
</evidence>
<dbReference type="InterPro" id="IPR011990">
    <property type="entry name" value="TPR-like_helical_dom_sf"/>
</dbReference>
<dbReference type="Pfam" id="PF01535">
    <property type="entry name" value="PPR"/>
    <property type="match status" value="3"/>
</dbReference>
<dbReference type="EnsemblPlants" id="KQK00954">
    <property type="protein sequence ID" value="KQK00954"/>
    <property type="gene ID" value="BRADI_3g52870v3"/>
</dbReference>
<feature type="repeat" description="PPR" evidence="3">
    <location>
        <begin position="469"/>
        <end position="503"/>
    </location>
</feature>
<dbReference type="InterPro" id="IPR046960">
    <property type="entry name" value="PPR_At4g14850-like_plant"/>
</dbReference>
<evidence type="ECO:0000313" key="5">
    <source>
        <dbReference type="EnsemblPlants" id="KQK00954"/>
    </source>
</evidence>
<dbReference type="PANTHER" id="PTHR47926">
    <property type="entry name" value="PENTATRICOPEPTIDE REPEAT-CONTAINING PROTEIN"/>
    <property type="match status" value="1"/>
</dbReference>
<dbReference type="PROSITE" id="PS51375">
    <property type="entry name" value="PPR"/>
    <property type="match status" value="3"/>
</dbReference>
<evidence type="ECO:0000313" key="6">
    <source>
        <dbReference type="Proteomes" id="UP000008810"/>
    </source>
</evidence>
<dbReference type="ExpressionAtlas" id="A0A0Q3QGU6">
    <property type="expression patterns" value="baseline"/>
</dbReference>
<dbReference type="EMBL" id="CM000882">
    <property type="protein sequence ID" value="KQK00954.1"/>
    <property type="molecule type" value="Genomic_DNA"/>
</dbReference>
<keyword evidence="2" id="KW-0809">Transit peptide</keyword>
<dbReference type="KEGG" id="bdi:100839009"/>
<keyword evidence="1" id="KW-0677">Repeat</keyword>
<evidence type="ECO:0008006" key="7">
    <source>
        <dbReference type="Google" id="ProtNLM"/>
    </source>
</evidence>
<dbReference type="GeneID" id="100839009"/>
<gene>
    <name evidence="5" type="primary">LOC100839009</name>
    <name evidence="4" type="ORF">BRADI_3g52870v3</name>
</gene>
<dbReference type="Pfam" id="PF13041">
    <property type="entry name" value="PPR_2"/>
    <property type="match status" value="2"/>
</dbReference>
<dbReference type="OrthoDB" id="185373at2759"/>
<name>A0A0Q3QGU6_BRADI</name>
<organism evidence="4">
    <name type="scientific">Brachypodium distachyon</name>
    <name type="common">Purple false brome</name>
    <name type="synonym">Trachynia distachya</name>
    <dbReference type="NCBI Taxonomy" id="15368"/>
    <lineage>
        <taxon>Eukaryota</taxon>
        <taxon>Viridiplantae</taxon>
        <taxon>Streptophyta</taxon>
        <taxon>Embryophyta</taxon>
        <taxon>Tracheophyta</taxon>
        <taxon>Spermatophyta</taxon>
        <taxon>Magnoliopsida</taxon>
        <taxon>Liliopsida</taxon>
        <taxon>Poales</taxon>
        <taxon>Poaceae</taxon>
        <taxon>BOP clade</taxon>
        <taxon>Pooideae</taxon>
        <taxon>Stipodae</taxon>
        <taxon>Brachypodieae</taxon>
        <taxon>Brachypodium</taxon>
    </lineage>
</organism>
<accession>A0A0Q3QGU6</accession>
<dbReference type="NCBIfam" id="TIGR00756">
    <property type="entry name" value="PPR"/>
    <property type="match status" value="3"/>
</dbReference>
<dbReference type="GO" id="GO:0003729">
    <property type="term" value="F:mRNA binding"/>
    <property type="evidence" value="ECO:0007669"/>
    <property type="project" value="UniProtKB-ARBA"/>
</dbReference>
<keyword evidence="6" id="KW-1185">Reference proteome</keyword>
<dbReference type="Gene3D" id="1.25.40.10">
    <property type="entry name" value="Tetratricopeptide repeat domain"/>
    <property type="match status" value="4"/>
</dbReference>
<feature type="repeat" description="PPR" evidence="3">
    <location>
        <begin position="267"/>
        <end position="301"/>
    </location>
</feature>
<reference evidence="4 5" key="1">
    <citation type="journal article" date="2010" name="Nature">
        <title>Genome sequencing and analysis of the model grass Brachypodium distachyon.</title>
        <authorList>
            <consortium name="International Brachypodium Initiative"/>
        </authorList>
    </citation>
    <scope>NUCLEOTIDE SEQUENCE [LARGE SCALE GENOMIC DNA]</scope>
    <source>
        <strain evidence="4">Bd21</strain>
        <strain evidence="5">cv. Bd21</strain>
    </source>
</reference>
<sequence length="697" mass="76426">MRGWQPLQKLLEAAADSSTPVAAARLHAHLLRSGHLHSSHHLTSHVLASYPTGLARHLFDEIPVPTPRLANALLRAHVRARQWCDALLLIPCLRVRPDAFTLSLLLKACAMLPALAHGRALHALAIRSCTAYTDAFVAAALVHMYAKCRGMVGSINAYNAFSEPDMVLRTSMVTGYEQNRMAAEALEFFSRHVVGQGFMPSPVTLVSVISAAAQLKDVLNGQACHAFVIRNNFEYDLVLVNAILGFYMRIGAVQAARRLFEGMTEKDVVTWSCMVTGYVQSGDICEALTAYKKMVEAGIKPNAVTVVSVVQACSLAPDIEEGRRVHDIAVKIGCELEMTVATALVDMYMKCSCHEEAMQLFCRMSKKDAVAWAVVISGFTQNGLPDESMRVFKCMLFGGPFPDAVTMVKVLAACSESGVMRQAFCLHGYLVITGFCDKIFVAAALVDLYSKCGNLGCAVRVFESAMEKDVVLWSSMISGYGVHGLGQQAVELFQMMVASSVKPNSLTFVSVLSACSHSGLVQEGKRIFESMTQVYGVVPNAVHHSAMVDLLGRAGELQEAAKLLHGNGRADAHTWCALLAACRAHHDTEMSEVVAAKLLKLDPDHAGYYNLLNNIYTFDENWSSAKENRNIIRDRGLNKVPGCSAVELNNVMHTFTAGERPHKDWEKISRLLREFSRTLKGGDCFFQLDNHLVFEDF</sequence>
<proteinExistence type="predicted"/>
<dbReference type="Gramene" id="KQK00954">
    <property type="protein sequence ID" value="KQK00954"/>
    <property type="gene ID" value="BRADI_3g52870v3"/>
</dbReference>
<dbReference type="GO" id="GO:0009451">
    <property type="term" value="P:RNA modification"/>
    <property type="evidence" value="ECO:0007669"/>
    <property type="project" value="InterPro"/>
</dbReference>
<dbReference type="Pfam" id="PF20431">
    <property type="entry name" value="E_motif"/>
    <property type="match status" value="1"/>
</dbReference>
<dbReference type="FunFam" id="1.25.40.10:FF:000090">
    <property type="entry name" value="Pentatricopeptide repeat-containing protein, chloroplastic"/>
    <property type="match status" value="1"/>
</dbReference>
<dbReference type="RefSeq" id="XP_003572861.1">
    <property type="nucleotide sequence ID" value="XM_003572813.4"/>
</dbReference>
<evidence type="ECO:0000256" key="2">
    <source>
        <dbReference type="ARBA" id="ARBA00022946"/>
    </source>
</evidence>
<dbReference type="Proteomes" id="UP000008810">
    <property type="component" value="Chromosome 3"/>
</dbReference>
<dbReference type="PANTHER" id="PTHR47926:SF431">
    <property type="entry name" value="PENTATRICOPEPTIDE REPEAT-CONTAINING PROTEIN-RELATED"/>
    <property type="match status" value="1"/>
</dbReference>
<dbReference type="AlphaFoldDB" id="A0A0Q3QGU6"/>
<feature type="repeat" description="PPR" evidence="3">
    <location>
        <begin position="368"/>
        <end position="402"/>
    </location>
</feature>
<dbReference type="FunFam" id="1.25.40.10:FF:000344">
    <property type="entry name" value="Pentatricopeptide repeat-containing protein"/>
    <property type="match status" value="1"/>
</dbReference>
<dbReference type="InterPro" id="IPR046848">
    <property type="entry name" value="E_motif"/>
</dbReference>
<evidence type="ECO:0000313" key="4">
    <source>
        <dbReference type="EMBL" id="KQK00954.1"/>
    </source>
</evidence>
<protein>
    <recommendedName>
        <fullName evidence="7">Pentatricopeptide repeat-containing protein</fullName>
    </recommendedName>
</protein>
<dbReference type="STRING" id="15368.A0A0Q3QGU6"/>
<dbReference type="InterPro" id="IPR002885">
    <property type="entry name" value="PPR_rpt"/>
</dbReference>